<evidence type="ECO:0000256" key="9">
    <source>
        <dbReference type="ARBA" id="ARBA00022982"/>
    </source>
</evidence>
<comment type="subcellular location">
    <subcellularLocation>
        <location evidence="17">Cell membrane</location>
        <topology evidence="17">Multi-pass membrane protein</topology>
    </subcellularLocation>
    <subcellularLocation>
        <location evidence="1">Membrane</location>
        <topology evidence="1">Multi-pass membrane protein</topology>
    </subcellularLocation>
</comment>
<dbReference type="GO" id="GO:0004129">
    <property type="term" value="F:cytochrome-c oxidase activity"/>
    <property type="evidence" value="ECO:0007669"/>
    <property type="project" value="UniProtKB-EC"/>
</dbReference>
<dbReference type="InterPro" id="IPR002429">
    <property type="entry name" value="CcO_II-like_C"/>
</dbReference>
<dbReference type="GO" id="GO:0020037">
    <property type="term" value="F:heme binding"/>
    <property type="evidence" value="ECO:0007669"/>
    <property type="project" value="InterPro"/>
</dbReference>
<dbReference type="PANTHER" id="PTHR22888:SF9">
    <property type="entry name" value="CYTOCHROME C OXIDASE SUBUNIT 2"/>
    <property type="match status" value="1"/>
</dbReference>
<dbReference type="PROSITE" id="PS50857">
    <property type="entry name" value="COX2_CUA"/>
    <property type="match status" value="1"/>
</dbReference>
<keyword evidence="11 16" id="KW-0408">Iron</keyword>
<comment type="similarity">
    <text evidence="2 17">Belongs to the cytochrome c oxidase subunit 2 family.</text>
</comment>
<dbReference type="InterPro" id="IPR008972">
    <property type="entry name" value="Cupredoxin"/>
</dbReference>
<dbReference type="Pfam" id="PF13442">
    <property type="entry name" value="Cytochrome_CBB3"/>
    <property type="match status" value="1"/>
</dbReference>
<evidence type="ECO:0000313" key="26">
    <source>
        <dbReference type="Proteomes" id="UP000198988"/>
    </source>
</evidence>
<evidence type="ECO:0000313" key="23">
    <source>
        <dbReference type="EMBL" id="SEH69897.1"/>
    </source>
</evidence>
<dbReference type="EMBL" id="CDSC02000112">
    <property type="protein sequence ID" value="SEH69897.1"/>
    <property type="molecule type" value="Genomic_DNA"/>
</dbReference>
<evidence type="ECO:0000259" key="20">
    <source>
        <dbReference type="PROSITE" id="PS50857"/>
    </source>
</evidence>
<evidence type="ECO:0000256" key="18">
    <source>
        <dbReference type="RuleBase" id="RU004024"/>
    </source>
</evidence>
<dbReference type="InterPro" id="IPR036909">
    <property type="entry name" value="Cyt_c-like_dom_sf"/>
</dbReference>
<keyword evidence="13 19" id="KW-0472">Membrane</keyword>
<accession>A0A1H6K4G3</accession>
<dbReference type="Pfam" id="PF00116">
    <property type="entry name" value="COX2"/>
    <property type="match status" value="1"/>
</dbReference>
<evidence type="ECO:0000256" key="11">
    <source>
        <dbReference type="ARBA" id="ARBA00023004"/>
    </source>
</evidence>
<keyword evidence="7 16" id="KW-0479">Metal-binding</keyword>
<name>A0A1H6K4G3_9GAMM</name>
<reference evidence="25 26" key="2">
    <citation type="submission" date="2016-06" db="EMBL/GenBank/DDBJ databases">
        <authorList>
            <person name="Petersen J."/>
            <person name="Sayavedra L."/>
        </authorList>
    </citation>
    <scope>NUCLEOTIDE SEQUENCE [LARGE SCALE GENOMIC DNA]</scope>
    <source>
        <strain evidence="26">BazSymA</strain>
        <strain evidence="25">BazSymB</strain>
    </source>
</reference>
<sequence>MKKLVVAFGLLLNFNVFAEYGLNMTEGVTSLSHDIYGLHMMVFWVSVVIAIVVFGAMFYSLYMHRQSKGAVAANFHESTKAELVWTIVPIIILIGMAVPASKVLIDLEDTTKAEMTIKITGHQWKWQYDYPKEGISFISNLSQDSRDAVNGTDADRENADNYLLNVDKRLVLPVDTSIRFLITSNDVIHNWWVSDFGVKQDANPGFINDAWAKIDKIGTYRGQCAELCGKDHGFMPIVVDVVSKADYKKWVSKQQAAAAAAVASANETWSKADLMAKGKTIYNANCAACHKANGSGMPPVFPAMKGSVIVNGPAAKHINIVLHGKGAMPTFKMLGDSDLAAVMTYERNAFGNTGSVVQPSDVKSAR</sequence>
<keyword evidence="3 17" id="KW-0813">Transport</keyword>
<dbReference type="GO" id="GO:0005507">
    <property type="term" value="F:copper ion binding"/>
    <property type="evidence" value="ECO:0007669"/>
    <property type="project" value="InterPro"/>
</dbReference>
<dbReference type="Proteomes" id="UP000198559">
    <property type="component" value="Unassembled WGS sequence"/>
</dbReference>
<dbReference type="InterPro" id="IPR036257">
    <property type="entry name" value="Cyt_c_oxidase_su2_TM_sf"/>
</dbReference>
<dbReference type="InterPro" id="IPR009056">
    <property type="entry name" value="Cyt_c-like_dom"/>
</dbReference>
<dbReference type="EMBL" id="CVUD02000163">
    <property type="protein sequence ID" value="SEH82705.1"/>
    <property type="molecule type" value="Genomic_DNA"/>
</dbReference>
<organism evidence="23 26">
    <name type="scientific">Bathymodiolus azoricus thioautotrophic gill symbiont</name>
    <dbReference type="NCBI Taxonomy" id="235205"/>
    <lineage>
        <taxon>Bacteria</taxon>
        <taxon>Pseudomonadati</taxon>
        <taxon>Pseudomonadota</taxon>
        <taxon>Gammaproteobacteria</taxon>
        <taxon>sulfur-oxidizing symbionts</taxon>
    </lineage>
</organism>
<protein>
    <recommendedName>
        <fullName evidence="18">Cytochrome c oxidase subunit 2</fullName>
        <ecNumber evidence="18">7.1.1.9</ecNumber>
    </recommendedName>
</protein>
<evidence type="ECO:0000256" key="6">
    <source>
        <dbReference type="ARBA" id="ARBA00022692"/>
    </source>
</evidence>
<evidence type="ECO:0000256" key="12">
    <source>
        <dbReference type="ARBA" id="ARBA00023008"/>
    </source>
</evidence>
<evidence type="ECO:0000256" key="1">
    <source>
        <dbReference type="ARBA" id="ARBA00004141"/>
    </source>
</evidence>
<dbReference type="STRING" id="235205.BAZSYMB_SCAFFOLD00002_53"/>
<comment type="cofactor">
    <cofactor evidence="18">
        <name>Cu cation</name>
        <dbReference type="ChEBI" id="CHEBI:23378"/>
    </cofactor>
    <text evidence="18">Binds a copper A center.</text>
</comment>
<dbReference type="InterPro" id="IPR045187">
    <property type="entry name" value="CcO_II"/>
</dbReference>
<dbReference type="AlphaFoldDB" id="A0A1H6K4G3"/>
<evidence type="ECO:0000256" key="13">
    <source>
        <dbReference type="ARBA" id="ARBA00023136"/>
    </source>
</evidence>
<dbReference type="NCBIfam" id="TIGR02866">
    <property type="entry name" value="CoxB"/>
    <property type="match status" value="1"/>
</dbReference>
<feature type="domain" description="Cytochrome oxidase subunit II transmembrane region profile" evidence="21">
    <location>
        <begin position="16"/>
        <end position="111"/>
    </location>
</feature>
<dbReference type="Pfam" id="PF02790">
    <property type="entry name" value="COX2_TM"/>
    <property type="match status" value="1"/>
</dbReference>
<dbReference type="PROSITE" id="PS00078">
    <property type="entry name" value="COX2"/>
    <property type="match status" value="1"/>
</dbReference>
<evidence type="ECO:0000313" key="25">
    <source>
        <dbReference type="Proteomes" id="UP000198559"/>
    </source>
</evidence>
<keyword evidence="10 19" id="KW-1133">Transmembrane helix</keyword>
<keyword evidence="5 17" id="KW-0679">Respiratory chain</keyword>
<evidence type="ECO:0000256" key="5">
    <source>
        <dbReference type="ARBA" id="ARBA00022660"/>
    </source>
</evidence>
<evidence type="ECO:0000256" key="8">
    <source>
        <dbReference type="ARBA" id="ARBA00022967"/>
    </source>
</evidence>
<reference evidence="23" key="1">
    <citation type="submission" date="2016-06" db="EMBL/GenBank/DDBJ databases">
        <authorList>
            <person name="Olsen C.W."/>
            <person name="Carey S."/>
            <person name="Hinshaw L."/>
            <person name="Karasin A.I."/>
        </authorList>
    </citation>
    <scope>NUCLEOTIDE SEQUENCE [LARGE SCALE GENOMIC DNA]</scope>
    <source>
        <strain evidence="23">BazSymA</strain>
        <strain evidence="24">BazSymB</strain>
    </source>
</reference>
<dbReference type="RefSeq" id="WP_090715180.1">
    <property type="nucleotide sequence ID" value="NZ_CAESAP020000344.1"/>
</dbReference>
<feature type="transmembrane region" description="Helical" evidence="19">
    <location>
        <begin position="42"/>
        <end position="62"/>
    </location>
</feature>
<dbReference type="Gene3D" id="1.10.287.90">
    <property type="match status" value="1"/>
</dbReference>
<evidence type="ECO:0000256" key="2">
    <source>
        <dbReference type="ARBA" id="ARBA00007866"/>
    </source>
</evidence>
<proteinExistence type="inferred from homology"/>
<comment type="function">
    <text evidence="14 18">Subunits I and II form the functional core of the enzyme complex. Electrons originating in cytochrome c are transferred via heme a and Cu(A) to the binuclear center formed by heme a3 and Cu(B).</text>
</comment>
<feature type="domain" description="Cytochrome c" evidence="22">
    <location>
        <begin position="273"/>
        <end position="350"/>
    </location>
</feature>
<dbReference type="Proteomes" id="UP000198988">
    <property type="component" value="Unassembled WGS sequence"/>
</dbReference>
<evidence type="ECO:0000256" key="14">
    <source>
        <dbReference type="ARBA" id="ARBA00024688"/>
    </source>
</evidence>
<dbReference type="OrthoDB" id="9781261at2"/>
<evidence type="ECO:0000256" key="3">
    <source>
        <dbReference type="ARBA" id="ARBA00022448"/>
    </source>
</evidence>
<evidence type="ECO:0000256" key="19">
    <source>
        <dbReference type="SAM" id="Phobius"/>
    </source>
</evidence>
<dbReference type="InterPro" id="IPR014222">
    <property type="entry name" value="Cyt_c_oxidase_su2"/>
</dbReference>
<evidence type="ECO:0000259" key="21">
    <source>
        <dbReference type="PROSITE" id="PS50999"/>
    </source>
</evidence>
<keyword evidence="9 17" id="KW-0249">Electron transport</keyword>
<evidence type="ECO:0000256" key="4">
    <source>
        <dbReference type="ARBA" id="ARBA00022617"/>
    </source>
</evidence>
<feature type="transmembrane region" description="Helical" evidence="19">
    <location>
        <begin position="83"/>
        <end position="105"/>
    </location>
</feature>
<evidence type="ECO:0000256" key="16">
    <source>
        <dbReference type="PROSITE-ProRule" id="PRU00433"/>
    </source>
</evidence>
<keyword evidence="12 18" id="KW-0186">Copper</keyword>
<dbReference type="InterPro" id="IPR001505">
    <property type="entry name" value="Copper_CuA"/>
</dbReference>
<gene>
    <name evidence="23" type="ORF">BAZSYMA_ACONTIG00023_7</name>
    <name evidence="24" type="ORF">BAZSYMB_SCAFFOLD00002_53</name>
</gene>
<evidence type="ECO:0000256" key="17">
    <source>
        <dbReference type="RuleBase" id="RU000456"/>
    </source>
</evidence>
<dbReference type="PANTHER" id="PTHR22888">
    <property type="entry name" value="CYTOCHROME C OXIDASE, SUBUNIT II"/>
    <property type="match status" value="1"/>
</dbReference>
<evidence type="ECO:0000313" key="24">
    <source>
        <dbReference type="EMBL" id="SEH82705.1"/>
    </source>
</evidence>
<evidence type="ECO:0000256" key="10">
    <source>
        <dbReference type="ARBA" id="ARBA00022989"/>
    </source>
</evidence>
<dbReference type="SUPFAM" id="SSF81464">
    <property type="entry name" value="Cytochrome c oxidase subunit II-like, transmembrane region"/>
    <property type="match status" value="1"/>
</dbReference>
<dbReference type="Gene3D" id="1.10.760.10">
    <property type="entry name" value="Cytochrome c-like domain"/>
    <property type="match status" value="1"/>
</dbReference>
<evidence type="ECO:0000259" key="22">
    <source>
        <dbReference type="PROSITE" id="PS51007"/>
    </source>
</evidence>
<dbReference type="Gene3D" id="2.60.40.420">
    <property type="entry name" value="Cupredoxins - blue copper proteins"/>
    <property type="match status" value="1"/>
</dbReference>
<dbReference type="GO" id="GO:0005886">
    <property type="term" value="C:plasma membrane"/>
    <property type="evidence" value="ECO:0007669"/>
    <property type="project" value="UniProtKB-SubCell"/>
</dbReference>
<dbReference type="GO" id="GO:0042773">
    <property type="term" value="P:ATP synthesis coupled electron transport"/>
    <property type="evidence" value="ECO:0007669"/>
    <property type="project" value="TreeGrafter"/>
</dbReference>
<dbReference type="SUPFAM" id="SSF49503">
    <property type="entry name" value="Cupredoxins"/>
    <property type="match status" value="1"/>
</dbReference>
<dbReference type="InterPro" id="IPR011759">
    <property type="entry name" value="Cyt_c_oxidase_su2_TM_dom"/>
</dbReference>
<keyword evidence="6 17" id="KW-0812">Transmembrane</keyword>
<keyword evidence="8" id="KW-1278">Translocase</keyword>
<evidence type="ECO:0000256" key="7">
    <source>
        <dbReference type="ARBA" id="ARBA00022723"/>
    </source>
</evidence>
<dbReference type="PROSITE" id="PS51007">
    <property type="entry name" value="CYTC"/>
    <property type="match status" value="1"/>
</dbReference>
<dbReference type="PROSITE" id="PS50999">
    <property type="entry name" value="COX2_TM"/>
    <property type="match status" value="1"/>
</dbReference>
<dbReference type="EC" id="7.1.1.9" evidence="18"/>
<feature type="domain" description="Cytochrome oxidase subunit II copper A binding" evidence="20">
    <location>
        <begin position="112"/>
        <end position="253"/>
    </location>
</feature>
<keyword evidence="4 16" id="KW-0349">Heme</keyword>
<dbReference type="PRINTS" id="PR01166">
    <property type="entry name" value="CYCOXIDASEII"/>
</dbReference>
<comment type="catalytic activity">
    <reaction evidence="15 18">
        <text>4 Fe(II)-[cytochrome c] + O2 + 8 H(+)(in) = 4 Fe(III)-[cytochrome c] + 2 H2O + 4 H(+)(out)</text>
        <dbReference type="Rhea" id="RHEA:11436"/>
        <dbReference type="Rhea" id="RHEA-COMP:10350"/>
        <dbReference type="Rhea" id="RHEA-COMP:14399"/>
        <dbReference type="ChEBI" id="CHEBI:15377"/>
        <dbReference type="ChEBI" id="CHEBI:15378"/>
        <dbReference type="ChEBI" id="CHEBI:15379"/>
        <dbReference type="ChEBI" id="CHEBI:29033"/>
        <dbReference type="ChEBI" id="CHEBI:29034"/>
        <dbReference type="EC" id="7.1.1.9"/>
    </reaction>
</comment>
<dbReference type="GO" id="GO:0016491">
    <property type="term" value="F:oxidoreductase activity"/>
    <property type="evidence" value="ECO:0007669"/>
    <property type="project" value="InterPro"/>
</dbReference>
<evidence type="ECO:0000256" key="15">
    <source>
        <dbReference type="ARBA" id="ARBA00047816"/>
    </source>
</evidence>